<dbReference type="Pfam" id="PF22335">
    <property type="entry name" value="Cas10-Cmr2_palm2"/>
    <property type="match status" value="1"/>
</dbReference>
<organism evidence="14 15">
    <name type="scientific">Blautia stercoris</name>
    <dbReference type="NCBI Taxonomy" id="871664"/>
    <lineage>
        <taxon>Bacteria</taxon>
        <taxon>Bacillati</taxon>
        <taxon>Bacillota</taxon>
        <taxon>Clostridia</taxon>
        <taxon>Lachnospirales</taxon>
        <taxon>Lachnospiraceae</taxon>
        <taxon>Blautia</taxon>
    </lineage>
</organism>
<evidence type="ECO:0000256" key="12">
    <source>
        <dbReference type="ARBA" id="ARBA00032922"/>
    </source>
</evidence>
<dbReference type="Pfam" id="PF01966">
    <property type="entry name" value="HD"/>
    <property type="match status" value="1"/>
</dbReference>
<keyword evidence="4" id="KW-0808">Transferase</keyword>
<evidence type="ECO:0000259" key="13">
    <source>
        <dbReference type="PROSITE" id="PS50887"/>
    </source>
</evidence>
<dbReference type="Pfam" id="PF18211">
    <property type="entry name" value="Csm1_B"/>
    <property type="match status" value="1"/>
</dbReference>
<keyword evidence="15" id="KW-1185">Reference proteome</keyword>
<keyword evidence="10" id="KW-0067">ATP-binding</keyword>
<keyword evidence="6" id="KW-0547">Nucleotide-binding</keyword>
<evidence type="ECO:0000256" key="7">
    <source>
        <dbReference type="ARBA" id="ARBA00022759"/>
    </source>
</evidence>
<dbReference type="PROSITE" id="PS50887">
    <property type="entry name" value="GGDEF"/>
    <property type="match status" value="1"/>
</dbReference>
<comment type="caution">
    <text evidence="14">The sequence shown here is derived from an EMBL/GenBank/DDBJ whole genome shotgun (WGS) entry which is preliminary data.</text>
</comment>
<dbReference type="Pfam" id="PF20824">
    <property type="entry name" value="Cmr2_hel_dom2"/>
    <property type="match status" value="1"/>
</dbReference>
<dbReference type="Gene3D" id="3.30.70.270">
    <property type="match status" value="1"/>
</dbReference>
<accession>A0ABR7PBW5</accession>
<evidence type="ECO:0000256" key="5">
    <source>
        <dbReference type="ARBA" id="ARBA00022722"/>
    </source>
</evidence>
<evidence type="ECO:0000313" key="15">
    <source>
        <dbReference type="Proteomes" id="UP000661649"/>
    </source>
</evidence>
<name>A0ABR7PBW5_9FIRM</name>
<dbReference type="InterPro" id="IPR043128">
    <property type="entry name" value="Rev_trsase/Diguanyl_cyclase"/>
</dbReference>
<dbReference type="NCBIfam" id="TIGR02578">
    <property type="entry name" value="cas_TM1811_Csm1"/>
    <property type="match status" value="1"/>
</dbReference>
<dbReference type="Gene3D" id="1.10.3210.10">
    <property type="entry name" value="Hypothetical protein af1432"/>
    <property type="match status" value="1"/>
</dbReference>
<keyword evidence="8" id="KW-0378">Hydrolase</keyword>
<evidence type="ECO:0000256" key="6">
    <source>
        <dbReference type="ARBA" id="ARBA00022741"/>
    </source>
</evidence>
<reference evidence="14 15" key="1">
    <citation type="submission" date="2020-08" db="EMBL/GenBank/DDBJ databases">
        <title>Genome public.</title>
        <authorList>
            <person name="Liu C."/>
            <person name="Sun Q."/>
        </authorList>
    </citation>
    <scope>NUCLEOTIDE SEQUENCE [LARGE SCALE GENOMIC DNA]</scope>
    <source>
        <strain evidence="14 15">3_YM_SP_D4_24.mj</strain>
    </source>
</reference>
<dbReference type="SUPFAM" id="SSF109604">
    <property type="entry name" value="HD-domain/PDEase-like"/>
    <property type="match status" value="1"/>
</dbReference>
<dbReference type="EMBL" id="JACRTP010000003">
    <property type="protein sequence ID" value="MBC8628879.1"/>
    <property type="molecule type" value="Genomic_DNA"/>
</dbReference>
<protein>
    <recommendedName>
        <fullName evidence="3">CRISPR system single-strand-specific deoxyribonuclease Cas10/Csm1 (subtype III-A)</fullName>
    </recommendedName>
    <alternativeName>
        <fullName evidence="12">Cyclic oligoadenylate synthase</fullName>
    </alternativeName>
</protein>
<evidence type="ECO:0000256" key="9">
    <source>
        <dbReference type="ARBA" id="ARBA00022839"/>
    </source>
</evidence>
<feature type="domain" description="GGDEF" evidence="13">
    <location>
        <begin position="506"/>
        <end position="657"/>
    </location>
</feature>
<evidence type="ECO:0000256" key="1">
    <source>
        <dbReference type="ARBA" id="ARBA00001968"/>
    </source>
</evidence>
<dbReference type="InterPro" id="IPR052117">
    <property type="entry name" value="Cas10/Csm1_subtype-III-A"/>
</dbReference>
<evidence type="ECO:0000256" key="3">
    <source>
        <dbReference type="ARBA" id="ARBA00014333"/>
    </source>
</evidence>
<dbReference type="PANTHER" id="PTHR36528">
    <property type="entry name" value="CRISPR SYSTEM SINGLE-STRAND-SPECIFIC DEOXYRIBONUCLEASE CAS10/CSM1 (SUBTYPE III-A)"/>
    <property type="match status" value="1"/>
</dbReference>
<evidence type="ECO:0000256" key="11">
    <source>
        <dbReference type="ARBA" id="ARBA00023118"/>
    </source>
</evidence>
<keyword evidence="5" id="KW-0540">Nuclease</keyword>
<comment type="similarity">
    <text evidence="2">Belongs to the CRISPR-associated Cas10/Csm1 family.</text>
</comment>
<keyword evidence="11" id="KW-0051">Antiviral defense</keyword>
<dbReference type="CDD" id="cd09680">
    <property type="entry name" value="Cas10_III"/>
    <property type="match status" value="1"/>
</dbReference>
<dbReference type="InterPro" id="IPR013408">
    <property type="entry name" value="Cas10/Csm1"/>
</dbReference>
<sequence length="794" mass="91242">MIEENGLKTVFGSLFHDIGKVIYRSGGSRKSHSESGYEYLKEAGIQDEKILNCVRYHHNEPLKNAPIKDNDYAYIVYYADNIASFTDRREVDTGEVKFGFDQKIPLDSVFNLLNGNHGKSHYEMRVLNPESDINYPTNQPVEMDKEFYQRIITAITESLKGITLSEEYLNSLLSVLEANLSYIPSSTAKKEVTDISLYDHVKITAAVASCVQQYLEEKQEHDFKKCLLRNAKKSYEEEMFLMYSMDISGIQKFIYTVGQKGALKGLRARSFYLEIMMEHIVDELLERLSLSRANLIYTGGGHCYMLIPNTTKVHKVIEEYESELNQWFMKTFDIALYVAGGYATATANNLKNEPEGSYSELYRTMSRMISKKKLHRYSADMIRKLNKKKHDAERECSVCHRSAKLVDEKCPVCLALETLSGSVLHEKYFTILSEPKKNAVVLPFGKYLIAQNETELLKHMQEISYVRCYTKNNICVGKHVTTKLWVGDYNTGETFEELAKQAEGVKRVGILRADVDSLGTAFTHGFQGEDGKGKYATLSRTATLSRQLSLFFKCYINRILQNGTETLLGKGGARKAVIIYSGGDDIFLAGAWNDVIAAFMDIRKALEKFTQGTLTISGGVGVYPPKYPVNIMAKEVERLEDFSKALDGKNAITLFEEERIYSESKQGEKIVENHRYSWDEFEQKVINEKLTALNEYFGNSEEHGMAFLYHLVELLRNTHEKINTARYVYLLSRMEPEEDKEKDNSKVRDEYRRFSEKMYQWSKNENDRKQLITAIYLYVYLNRREGEEDEINRG</sequence>
<dbReference type="InterPro" id="IPR048693">
    <property type="entry name" value="Cmr2-like_C"/>
</dbReference>
<evidence type="ECO:0000313" key="14">
    <source>
        <dbReference type="EMBL" id="MBC8628879.1"/>
    </source>
</evidence>
<evidence type="ECO:0000256" key="4">
    <source>
        <dbReference type="ARBA" id="ARBA00022679"/>
    </source>
</evidence>
<evidence type="ECO:0000256" key="2">
    <source>
        <dbReference type="ARBA" id="ARBA00005700"/>
    </source>
</evidence>
<dbReference type="InterPro" id="IPR000160">
    <property type="entry name" value="GGDEF_dom"/>
</dbReference>
<dbReference type="InterPro" id="IPR041062">
    <property type="entry name" value="Csm1_B"/>
</dbReference>
<dbReference type="Proteomes" id="UP000661649">
    <property type="component" value="Unassembled WGS sequence"/>
</dbReference>
<dbReference type="RefSeq" id="WP_187558712.1">
    <property type="nucleotide sequence ID" value="NZ_JACRTP010000003.1"/>
</dbReference>
<keyword evidence="9" id="KW-0269">Exonuclease</keyword>
<evidence type="ECO:0000256" key="8">
    <source>
        <dbReference type="ARBA" id="ARBA00022801"/>
    </source>
</evidence>
<proteinExistence type="inferred from homology"/>
<evidence type="ECO:0000256" key="10">
    <source>
        <dbReference type="ARBA" id="ARBA00022840"/>
    </source>
</evidence>
<keyword evidence="7" id="KW-0255">Endonuclease</keyword>
<gene>
    <name evidence="14" type="primary">cas10</name>
    <name evidence="14" type="ORF">H8712_09690</name>
</gene>
<dbReference type="PANTHER" id="PTHR36528:SF1">
    <property type="entry name" value="CRISPR SYSTEM SINGLE-STRAND-SPECIFIC DEOXYRIBONUCLEASE CAS10_CSM1 (SUBTYPE III-A)"/>
    <property type="match status" value="1"/>
</dbReference>
<dbReference type="InterPro" id="IPR006674">
    <property type="entry name" value="HD_domain"/>
</dbReference>
<dbReference type="InterPro" id="IPR054767">
    <property type="entry name" value="Cas10-Cmr2_palm2"/>
</dbReference>
<comment type="cofactor">
    <cofactor evidence="1">
        <name>a divalent metal cation</name>
        <dbReference type="ChEBI" id="CHEBI:60240"/>
    </cofactor>
</comment>